<proteinExistence type="inferred from homology"/>
<keyword evidence="5" id="KW-1185">Reference proteome</keyword>
<keyword evidence="2" id="KW-0560">Oxidoreductase</keyword>
<dbReference type="InterPro" id="IPR020904">
    <property type="entry name" value="Sc_DH/Rdtase_CS"/>
</dbReference>
<dbReference type="InterPro" id="IPR036291">
    <property type="entry name" value="NAD(P)-bd_dom_sf"/>
</dbReference>
<gene>
    <name evidence="4" type="ORF">PR018_02665</name>
</gene>
<name>A0ABY8IIE1_9HYPH</name>
<evidence type="ECO:0000256" key="3">
    <source>
        <dbReference type="RuleBase" id="RU000363"/>
    </source>
</evidence>
<sequence>MSQTTSRNWLITGVSSGLGRTLAQAALAQGDHVVGTVRNAANKAEFEAVAPGRSSAVVLDVTDVASVEAGLAEAATLFGGRIDVLVNNAGWGMLGAVEETSETEAKAVFDTNFFGQLNVLRAALPIMRAAGTGHIVAASAVGGFTGFAGLGVYSAAKAAVDIMNEALAQEVAPFGIKVTILTLGIFRTNFASSSLKHVGQTIAAYEDNPVGKFRGFMDQISGKQPNDPQRGAEAILKLVASEKPPLHLALGDDAVAVMERKMASMKSDIDAWREVSASVVFPK</sequence>
<evidence type="ECO:0000313" key="4">
    <source>
        <dbReference type="EMBL" id="WFS23447.1"/>
    </source>
</evidence>
<protein>
    <submittedName>
        <fullName evidence="4">Oxidoreductase</fullName>
    </submittedName>
</protein>
<accession>A0ABY8IIE1</accession>
<organism evidence="4 5">
    <name type="scientific">Rhizobium rhododendri</name>
    <dbReference type="NCBI Taxonomy" id="2506430"/>
    <lineage>
        <taxon>Bacteria</taxon>
        <taxon>Pseudomonadati</taxon>
        <taxon>Pseudomonadota</taxon>
        <taxon>Alphaproteobacteria</taxon>
        <taxon>Hyphomicrobiales</taxon>
        <taxon>Rhizobiaceae</taxon>
        <taxon>Rhizobium/Agrobacterium group</taxon>
        <taxon>Rhizobium</taxon>
    </lineage>
</organism>
<dbReference type="EMBL" id="CP117267">
    <property type="protein sequence ID" value="WFS23447.1"/>
    <property type="molecule type" value="Genomic_DNA"/>
</dbReference>
<reference evidence="4" key="2">
    <citation type="journal article" date="2023" name="MicrobiologyOpen">
        <title>Genomics of the tumorigenes clade of the family Rhizobiaceae and description of Rhizobium rhododendri sp. nov.</title>
        <authorList>
            <person name="Kuzmanovic N."/>
            <person name="diCenzo G.C."/>
            <person name="Bunk B."/>
            <person name="Sproeer C."/>
            <person name="Fruehling A."/>
            <person name="Neumann-Schaal M."/>
            <person name="Overmann J."/>
            <person name="Smalla K."/>
        </authorList>
    </citation>
    <scope>NUCLEOTIDE SEQUENCE</scope>
    <source>
        <strain evidence="4">Rho-6.2</strain>
    </source>
</reference>
<comment type="similarity">
    <text evidence="1 3">Belongs to the short-chain dehydrogenases/reductases (SDR) family.</text>
</comment>
<dbReference type="CDD" id="cd05374">
    <property type="entry name" value="17beta-HSD-like_SDR_c"/>
    <property type="match status" value="1"/>
</dbReference>
<dbReference type="Proteomes" id="UP000318939">
    <property type="component" value="Chromosome"/>
</dbReference>
<reference evidence="4" key="1">
    <citation type="journal article" date="2019" name="Phytopathology">
        <title>A Novel Group of Rhizobium tumorigenes-Like Agrobacteria Associated with Crown Gall Disease of Rhododendron and Blueberry.</title>
        <authorList>
            <person name="Kuzmanovic N."/>
            <person name="Behrens P."/>
            <person name="Idczak E."/>
            <person name="Wagner S."/>
            <person name="Gotz M."/>
            <person name="Sproer C."/>
            <person name="Bunk B."/>
            <person name="Overmann J."/>
            <person name="Smalla K."/>
        </authorList>
    </citation>
    <scope>NUCLEOTIDE SEQUENCE</scope>
    <source>
        <strain evidence="4">Rho-6.2</strain>
    </source>
</reference>
<dbReference type="InterPro" id="IPR051911">
    <property type="entry name" value="SDR_oxidoreductase"/>
</dbReference>
<evidence type="ECO:0000256" key="2">
    <source>
        <dbReference type="ARBA" id="ARBA00023002"/>
    </source>
</evidence>
<dbReference type="PANTHER" id="PTHR43976">
    <property type="entry name" value="SHORT CHAIN DEHYDROGENASE"/>
    <property type="match status" value="1"/>
</dbReference>
<dbReference type="PROSITE" id="PS00061">
    <property type="entry name" value="ADH_SHORT"/>
    <property type="match status" value="1"/>
</dbReference>
<evidence type="ECO:0000256" key="1">
    <source>
        <dbReference type="ARBA" id="ARBA00006484"/>
    </source>
</evidence>
<dbReference type="SUPFAM" id="SSF51735">
    <property type="entry name" value="NAD(P)-binding Rossmann-fold domains"/>
    <property type="match status" value="1"/>
</dbReference>
<dbReference type="RefSeq" id="WP_142824267.1">
    <property type="nucleotide sequence ID" value="NZ_CP117267.1"/>
</dbReference>
<dbReference type="Pfam" id="PF00106">
    <property type="entry name" value="adh_short"/>
    <property type="match status" value="1"/>
</dbReference>
<dbReference type="Gene3D" id="3.40.50.720">
    <property type="entry name" value="NAD(P)-binding Rossmann-like Domain"/>
    <property type="match status" value="1"/>
</dbReference>
<dbReference type="PANTHER" id="PTHR43976:SF16">
    <property type="entry name" value="SHORT-CHAIN DEHYDROGENASE_REDUCTASE FAMILY PROTEIN"/>
    <property type="match status" value="1"/>
</dbReference>
<dbReference type="InterPro" id="IPR002347">
    <property type="entry name" value="SDR_fam"/>
</dbReference>
<dbReference type="PRINTS" id="PR00080">
    <property type="entry name" value="SDRFAMILY"/>
</dbReference>
<dbReference type="NCBIfam" id="NF004824">
    <property type="entry name" value="PRK06180.1"/>
    <property type="match status" value="1"/>
</dbReference>
<evidence type="ECO:0000313" key="5">
    <source>
        <dbReference type="Proteomes" id="UP000318939"/>
    </source>
</evidence>
<dbReference type="PRINTS" id="PR00081">
    <property type="entry name" value="GDHRDH"/>
</dbReference>